<keyword evidence="2" id="KW-1185">Reference proteome</keyword>
<dbReference type="EMBL" id="SACL01000002">
    <property type="protein sequence ID" value="RVT97928.1"/>
    <property type="molecule type" value="Genomic_DNA"/>
</dbReference>
<dbReference type="Proteomes" id="UP000282957">
    <property type="component" value="Unassembled WGS sequence"/>
</dbReference>
<organism evidence="1 2">
    <name type="scientific">Rhodovarius crocodyli</name>
    <dbReference type="NCBI Taxonomy" id="1979269"/>
    <lineage>
        <taxon>Bacteria</taxon>
        <taxon>Pseudomonadati</taxon>
        <taxon>Pseudomonadota</taxon>
        <taxon>Alphaproteobacteria</taxon>
        <taxon>Acetobacterales</taxon>
        <taxon>Roseomonadaceae</taxon>
        <taxon>Rhodovarius</taxon>
    </lineage>
</organism>
<comment type="caution">
    <text evidence="1">The sequence shown here is derived from an EMBL/GenBank/DDBJ whole genome shotgun (WGS) entry which is preliminary data.</text>
</comment>
<evidence type="ECO:0000313" key="1">
    <source>
        <dbReference type="EMBL" id="RVT97928.1"/>
    </source>
</evidence>
<evidence type="ECO:0008006" key="3">
    <source>
        <dbReference type="Google" id="ProtNLM"/>
    </source>
</evidence>
<protein>
    <recommendedName>
        <fullName evidence="3">DNA-binding protein</fullName>
    </recommendedName>
</protein>
<sequence>MPDGSTHPWPALMRAETAARYLDVSKTTFLTTIAPELREITVGKRVKAFRRTDLDNWLDLKAGIKPKSDFKNPWH</sequence>
<dbReference type="AlphaFoldDB" id="A0A437MJU3"/>
<dbReference type="RefSeq" id="WP_127787157.1">
    <property type="nucleotide sequence ID" value="NZ_SACL01000002.1"/>
</dbReference>
<accession>A0A437MJU3</accession>
<reference evidence="1 2" key="1">
    <citation type="submission" date="2019-01" db="EMBL/GenBank/DDBJ databases">
        <authorList>
            <person name="Chen W.-M."/>
        </authorList>
    </citation>
    <scope>NUCLEOTIDE SEQUENCE [LARGE SCALE GENOMIC DNA]</scope>
    <source>
        <strain evidence="1 2">CCP-6</strain>
    </source>
</reference>
<gene>
    <name evidence="1" type="ORF">EOD42_09065</name>
</gene>
<evidence type="ECO:0000313" key="2">
    <source>
        <dbReference type="Proteomes" id="UP000282957"/>
    </source>
</evidence>
<proteinExistence type="predicted"/>
<name>A0A437MJU3_9PROT</name>
<dbReference type="OrthoDB" id="7283168at2"/>